<dbReference type="EMBL" id="JAGFNK010000097">
    <property type="protein sequence ID" value="KAI9508253.1"/>
    <property type="molecule type" value="Genomic_DNA"/>
</dbReference>
<name>A0ACC0U9G4_9AGAM</name>
<protein>
    <submittedName>
        <fullName evidence="1">Uncharacterized protein</fullName>
    </submittedName>
</protein>
<keyword evidence="2" id="KW-1185">Reference proteome</keyword>
<reference evidence="1" key="1">
    <citation type="submission" date="2021-03" db="EMBL/GenBank/DDBJ databases">
        <title>Evolutionary priming and transition to the ectomycorrhizal habit in an iconic lineage of mushroom-forming fungi: is preadaptation a requirement?</title>
        <authorList>
            <consortium name="DOE Joint Genome Institute"/>
            <person name="Looney B.P."/>
            <person name="Miyauchi S."/>
            <person name="Morin E."/>
            <person name="Drula E."/>
            <person name="Courty P.E."/>
            <person name="Chicoki N."/>
            <person name="Fauchery L."/>
            <person name="Kohler A."/>
            <person name="Kuo A."/>
            <person name="LaButti K."/>
            <person name="Pangilinan J."/>
            <person name="Lipzen A."/>
            <person name="Riley R."/>
            <person name="Andreopoulos W."/>
            <person name="He G."/>
            <person name="Johnson J."/>
            <person name="Barry K.W."/>
            <person name="Grigoriev I.V."/>
            <person name="Nagy L."/>
            <person name="Hibbett D."/>
            <person name="Henrissat B."/>
            <person name="Matheny P.B."/>
            <person name="Labbe J."/>
            <person name="Martin A.F."/>
        </authorList>
    </citation>
    <scope>NUCLEOTIDE SEQUENCE</scope>
    <source>
        <strain evidence="1">BPL698</strain>
    </source>
</reference>
<evidence type="ECO:0000313" key="2">
    <source>
        <dbReference type="Proteomes" id="UP001207468"/>
    </source>
</evidence>
<evidence type="ECO:0000313" key="1">
    <source>
        <dbReference type="EMBL" id="KAI9508253.1"/>
    </source>
</evidence>
<gene>
    <name evidence="1" type="ORF">F5148DRAFT_1149170</name>
</gene>
<comment type="caution">
    <text evidence="1">The sequence shown here is derived from an EMBL/GenBank/DDBJ whole genome shotgun (WGS) entry which is preliminary data.</text>
</comment>
<accession>A0ACC0U9G4</accession>
<sequence length="175" mass="19689">MRGPEEIEVDGESRECGHPSRAPPSVPVGEPRTPVATGEDVAEIVFFKYGVAVFFGFDEMQKRNILEFVHGAGILKGARVESEWKVRNVILHMVQRLPIRAFTTTFSSTLLAHYESRAHTIIHHPRTQALPCTLARTGAIALSRRDAMRITGKRFTLRRDVVLGRDILDVPSIFW</sequence>
<proteinExistence type="predicted"/>
<organism evidence="1 2">
    <name type="scientific">Russula earlei</name>
    <dbReference type="NCBI Taxonomy" id="71964"/>
    <lineage>
        <taxon>Eukaryota</taxon>
        <taxon>Fungi</taxon>
        <taxon>Dikarya</taxon>
        <taxon>Basidiomycota</taxon>
        <taxon>Agaricomycotina</taxon>
        <taxon>Agaricomycetes</taxon>
        <taxon>Russulales</taxon>
        <taxon>Russulaceae</taxon>
        <taxon>Russula</taxon>
    </lineage>
</organism>
<dbReference type="Proteomes" id="UP001207468">
    <property type="component" value="Unassembled WGS sequence"/>
</dbReference>